<name>A0A6G4X5U2_9ACTN</name>
<evidence type="ECO:0000256" key="1">
    <source>
        <dbReference type="SAM" id="MobiDB-lite"/>
    </source>
</evidence>
<feature type="compositionally biased region" description="Acidic residues" evidence="1">
    <location>
        <begin position="430"/>
        <end position="440"/>
    </location>
</feature>
<feature type="compositionally biased region" description="Basic and acidic residues" evidence="1">
    <location>
        <begin position="14"/>
        <end position="34"/>
    </location>
</feature>
<feature type="non-terminal residue" evidence="2">
    <location>
        <position position="440"/>
    </location>
</feature>
<proteinExistence type="predicted"/>
<feature type="compositionally biased region" description="Basic and acidic residues" evidence="1">
    <location>
        <begin position="407"/>
        <end position="423"/>
    </location>
</feature>
<dbReference type="RefSeq" id="WP_165302571.1">
    <property type="nucleotide sequence ID" value="NZ_JAAKZZ010000569.1"/>
</dbReference>
<dbReference type="InterPro" id="IPR025447">
    <property type="entry name" value="DUF4192"/>
</dbReference>
<evidence type="ECO:0000313" key="3">
    <source>
        <dbReference type="Proteomes" id="UP000477722"/>
    </source>
</evidence>
<keyword evidence="3" id="KW-1185">Reference proteome</keyword>
<reference evidence="2 3" key="1">
    <citation type="submission" date="2020-02" db="EMBL/GenBank/DDBJ databases">
        <title>Whole-genome analyses of novel actinobacteria.</title>
        <authorList>
            <person name="Sahin N."/>
            <person name="Tatar D."/>
        </authorList>
    </citation>
    <scope>NUCLEOTIDE SEQUENCE [LARGE SCALE GENOMIC DNA]</scope>
    <source>
        <strain evidence="2 3">SB3404</strain>
    </source>
</reference>
<organism evidence="2 3">
    <name type="scientific">Streptomyces boncukensis</name>
    <dbReference type="NCBI Taxonomy" id="2711219"/>
    <lineage>
        <taxon>Bacteria</taxon>
        <taxon>Bacillati</taxon>
        <taxon>Actinomycetota</taxon>
        <taxon>Actinomycetes</taxon>
        <taxon>Kitasatosporales</taxon>
        <taxon>Streptomycetaceae</taxon>
        <taxon>Streptomyces</taxon>
    </lineage>
</organism>
<gene>
    <name evidence="2" type="ORF">G5C65_32125</name>
</gene>
<evidence type="ECO:0000313" key="2">
    <source>
        <dbReference type="EMBL" id="NGO72909.1"/>
    </source>
</evidence>
<dbReference type="AlphaFoldDB" id="A0A6G4X5U2"/>
<dbReference type="Pfam" id="PF13830">
    <property type="entry name" value="DUF4192"/>
    <property type="match status" value="1"/>
</dbReference>
<feature type="region of interest" description="Disordered" evidence="1">
    <location>
        <begin position="1"/>
        <end position="50"/>
    </location>
</feature>
<accession>A0A6G4X5U2</accession>
<protein>
    <submittedName>
        <fullName evidence="2">DUF4192 domain-containing protein</fullName>
    </submittedName>
</protein>
<comment type="caution">
    <text evidence="2">The sequence shown here is derived from an EMBL/GenBank/DDBJ whole genome shotgun (WGS) entry which is preliminary data.</text>
</comment>
<sequence length="440" mass="47236">MTQHSSESGGTEPDSPHARFPHVYDGDGSRHHGDPGTGSGPAPECRGPVDVSLRSPAELADALPYLLGFYPDDSIVAVSLHGQRGRFGGRFRIGIPESPDDWPAMASQVAECLDVSATSHGTRPDGVLIFLCQDPGPDSTGREVKDRLQPLAQRIRLACGELEMPVYEALCISDGRYFSYCCPDTRCCVPEGNPLAQPGTSAMAAAAAYAGLRVHGSLREMEQRLAALGPPLAHKQEKALDSVGAALVPRMLTQEGRLTVRGETLALAGRLMSRFHQTPPQGSSSPMAQDAQDDGLLSHKEAASMILGLQDRRTRDQAAEWMEGLDIGPALRLWRALARRCVGPYGAHSAAPLTLAGWVAWSGEDGPTARVALSMALRADPDYVFAQLLQQACNEGLDPELLRRCMRRGRETGDHPSREHPDQTPHPAETDEESGDPGPA</sequence>
<feature type="region of interest" description="Disordered" evidence="1">
    <location>
        <begin position="407"/>
        <end position="440"/>
    </location>
</feature>
<dbReference type="EMBL" id="JAAKZZ010000569">
    <property type="protein sequence ID" value="NGO72909.1"/>
    <property type="molecule type" value="Genomic_DNA"/>
</dbReference>
<dbReference type="Proteomes" id="UP000477722">
    <property type="component" value="Unassembled WGS sequence"/>
</dbReference>